<dbReference type="STRING" id="151549.A0A4C1ZGW4"/>
<dbReference type="Proteomes" id="UP000299102">
    <property type="component" value="Unassembled WGS sequence"/>
</dbReference>
<dbReference type="EMBL" id="BGZK01001832">
    <property type="protein sequence ID" value="GBP87038.1"/>
    <property type="molecule type" value="Genomic_DNA"/>
</dbReference>
<protein>
    <submittedName>
        <fullName evidence="1">Uncharacterized protein</fullName>
    </submittedName>
</protein>
<gene>
    <name evidence="1" type="ORF">EVAR_65513_1</name>
</gene>
<dbReference type="Pfam" id="PF05380">
    <property type="entry name" value="Peptidase_A17"/>
    <property type="match status" value="1"/>
</dbReference>
<dbReference type="PANTHER" id="PTHR47331:SF1">
    <property type="entry name" value="GAG-LIKE PROTEIN"/>
    <property type="match status" value="1"/>
</dbReference>
<accession>A0A4C1ZGW4</accession>
<name>A0A4C1ZGW4_EUMVA</name>
<evidence type="ECO:0000313" key="1">
    <source>
        <dbReference type="EMBL" id="GBP87038.1"/>
    </source>
</evidence>
<reference evidence="1 2" key="1">
    <citation type="journal article" date="2019" name="Commun. Biol.">
        <title>The bagworm genome reveals a unique fibroin gene that provides high tensile strength.</title>
        <authorList>
            <person name="Kono N."/>
            <person name="Nakamura H."/>
            <person name="Ohtoshi R."/>
            <person name="Tomita M."/>
            <person name="Numata K."/>
            <person name="Arakawa K."/>
        </authorList>
    </citation>
    <scope>NUCLEOTIDE SEQUENCE [LARGE SCALE GENOMIC DNA]</scope>
</reference>
<sequence>MAKARVAPLKITSVPRLELQAAVMGVRLACCTEEGHDVKPDQRVFWTDSRTVLTWIKTGARAYKPFVAHRLAEIEEETKQRNGAGCLQHITWPMTLANRRPTSIKRRVVPRPRVLATSRERVAKRTRAIARSPPTGGAHIPPATRADDIIKHYQISHDFVLAEITPSHSQVCNL</sequence>
<evidence type="ECO:0000313" key="2">
    <source>
        <dbReference type="Proteomes" id="UP000299102"/>
    </source>
</evidence>
<dbReference type="OrthoDB" id="7554397at2759"/>
<organism evidence="1 2">
    <name type="scientific">Eumeta variegata</name>
    <name type="common">Bagworm moth</name>
    <name type="synonym">Eumeta japonica</name>
    <dbReference type="NCBI Taxonomy" id="151549"/>
    <lineage>
        <taxon>Eukaryota</taxon>
        <taxon>Metazoa</taxon>
        <taxon>Ecdysozoa</taxon>
        <taxon>Arthropoda</taxon>
        <taxon>Hexapoda</taxon>
        <taxon>Insecta</taxon>
        <taxon>Pterygota</taxon>
        <taxon>Neoptera</taxon>
        <taxon>Endopterygota</taxon>
        <taxon>Lepidoptera</taxon>
        <taxon>Glossata</taxon>
        <taxon>Ditrysia</taxon>
        <taxon>Tineoidea</taxon>
        <taxon>Psychidae</taxon>
        <taxon>Oiketicinae</taxon>
        <taxon>Eumeta</taxon>
    </lineage>
</organism>
<dbReference type="AlphaFoldDB" id="A0A4C1ZGW4"/>
<proteinExistence type="predicted"/>
<dbReference type="PANTHER" id="PTHR47331">
    <property type="entry name" value="PHD-TYPE DOMAIN-CONTAINING PROTEIN"/>
    <property type="match status" value="1"/>
</dbReference>
<dbReference type="InterPro" id="IPR008042">
    <property type="entry name" value="Retrotrans_Pao"/>
</dbReference>
<comment type="caution">
    <text evidence="1">The sequence shown here is derived from an EMBL/GenBank/DDBJ whole genome shotgun (WGS) entry which is preliminary data.</text>
</comment>
<keyword evidence="2" id="KW-1185">Reference proteome</keyword>